<evidence type="ECO:0000313" key="2">
    <source>
        <dbReference type="EMBL" id="KAK7374738.1"/>
    </source>
</evidence>
<reference evidence="2 3" key="1">
    <citation type="submission" date="2024-01" db="EMBL/GenBank/DDBJ databases">
        <title>The genomes of 5 underutilized Papilionoideae crops provide insights into root nodulation and disease resistanc.</title>
        <authorList>
            <person name="Jiang F."/>
        </authorList>
    </citation>
    <scope>NUCLEOTIDE SEQUENCE [LARGE SCALE GENOMIC DNA]</scope>
    <source>
        <strain evidence="2">JINMINGXINNONG_FW02</strain>
        <tissue evidence="2">Leaves</tissue>
    </source>
</reference>
<protein>
    <submittedName>
        <fullName evidence="2">Uncharacterized protein</fullName>
    </submittedName>
</protein>
<feature type="compositionally biased region" description="Low complexity" evidence="1">
    <location>
        <begin position="198"/>
        <end position="215"/>
    </location>
</feature>
<proteinExistence type="predicted"/>
<feature type="region of interest" description="Disordered" evidence="1">
    <location>
        <begin position="177"/>
        <end position="245"/>
    </location>
</feature>
<dbReference type="EMBL" id="JAYMYR010000003">
    <property type="protein sequence ID" value="KAK7374738.1"/>
    <property type="molecule type" value="Genomic_DNA"/>
</dbReference>
<evidence type="ECO:0000256" key="1">
    <source>
        <dbReference type="SAM" id="MobiDB-lite"/>
    </source>
</evidence>
<dbReference type="PANTHER" id="PTHR36748">
    <property type="entry name" value="MENTAL RETARDATION GTPASE ACTIVATING PROTEIN"/>
    <property type="match status" value="1"/>
</dbReference>
<organism evidence="2 3">
    <name type="scientific">Phaseolus coccineus</name>
    <name type="common">Scarlet runner bean</name>
    <name type="synonym">Phaseolus multiflorus</name>
    <dbReference type="NCBI Taxonomy" id="3886"/>
    <lineage>
        <taxon>Eukaryota</taxon>
        <taxon>Viridiplantae</taxon>
        <taxon>Streptophyta</taxon>
        <taxon>Embryophyta</taxon>
        <taxon>Tracheophyta</taxon>
        <taxon>Spermatophyta</taxon>
        <taxon>Magnoliopsida</taxon>
        <taxon>eudicotyledons</taxon>
        <taxon>Gunneridae</taxon>
        <taxon>Pentapetalae</taxon>
        <taxon>rosids</taxon>
        <taxon>fabids</taxon>
        <taxon>Fabales</taxon>
        <taxon>Fabaceae</taxon>
        <taxon>Papilionoideae</taxon>
        <taxon>50 kb inversion clade</taxon>
        <taxon>NPAAA clade</taxon>
        <taxon>indigoferoid/millettioid clade</taxon>
        <taxon>Phaseoleae</taxon>
        <taxon>Phaseolus</taxon>
    </lineage>
</organism>
<sequence length="354" mass="40378">MASTAEPLPCSSRRRDESEFTLREWTVKARISRESTNSRRYSGSYMRSFRDETRSFRSNVAISSTASSPGYPLKDEIDPSTYSFTTALKALQARAAYNSWECSSPDGFALNSKWNEAERYICNPLSGEVPLECLSAKTLSGRSFRNSVNRIAMSAPLVYSSKHIPTKTATYTQEEVALQFPNQEKKKEGMTRDVGTQSTPPCLSSSSPSPASTPSIMERSKPRPDDSPNSIAKTKSEEEVEVKDEEIWETKETEREKKEWRKREEQLCKQSGCFGWMRKKEKAERERERQRRNNRFFTHFKGTNSAAIAAESESEILSAFVLIGVKEVLNLFLIDFYKWLFLSCDSSVQLLFLE</sequence>
<dbReference type="PANTHER" id="PTHR36748:SF3">
    <property type="entry name" value="MENTAL RETARDATION GTPASE ACTIVATING PROTEIN"/>
    <property type="match status" value="1"/>
</dbReference>
<evidence type="ECO:0000313" key="3">
    <source>
        <dbReference type="Proteomes" id="UP001374584"/>
    </source>
</evidence>
<keyword evidence="3" id="KW-1185">Reference proteome</keyword>
<dbReference type="AlphaFoldDB" id="A0AAN9NRV7"/>
<accession>A0AAN9NRV7</accession>
<dbReference type="Proteomes" id="UP001374584">
    <property type="component" value="Unassembled WGS sequence"/>
</dbReference>
<comment type="caution">
    <text evidence="2">The sequence shown here is derived from an EMBL/GenBank/DDBJ whole genome shotgun (WGS) entry which is preliminary data.</text>
</comment>
<gene>
    <name evidence="2" type="ORF">VNO80_08175</name>
</gene>
<name>A0AAN9NRV7_PHACN</name>